<keyword evidence="2" id="KW-1185">Reference proteome</keyword>
<proteinExistence type="predicted"/>
<dbReference type="HOGENOM" id="CLU_1734975_0_0_1"/>
<dbReference type="VEuPathDB" id="FungiDB:HpaG804255"/>
<dbReference type="EnsemblProtists" id="HpaT804255">
    <property type="protein sequence ID" value="HpaP804255"/>
    <property type="gene ID" value="HpaG804255"/>
</dbReference>
<dbReference type="STRING" id="559515.M4BD88"/>
<dbReference type="Proteomes" id="UP000011713">
    <property type="component" value="Unassembled WGS sequence"/>
</dbReference>
<reference evidence="2" key="1">
    <citation type="journal article" date="2010" name="Science">
        <title>Signatures of adaptation to obligate biotrophy in the Hyaloperonospora arabidopsidis genome.</title>
        <authorList>
            <person name="Baxter L."/>
            <person name="Tripathy S."/>
            <person name="Ishaque N."/>
            <person name="Boot N."/>
            <person name="Cabral A."/>
            <person name="Kemen E."/>
            <person name="Thines M."/>
            <person name="Ah-Fong A."/>
            <person name="Anderson R."/>
            <person name="Badejoko W."/>
            <person name="Bittner-Eddy P."/>
            <person name="Boore J.L."/>
            <person name="Chibucos M.C."/>
            <person name="Coates M."/>
            <person name="Dehal P."/>
            <person name="Delehaunty K."/>
            <person name="Dong S."/>
            <person name="Downton P."/>
            <person name="Dumas B."/>
            <person name="Fabro G."/>
            <person name="Fronick C."/>
            <person name="Fuerstenberg S.I."/>
            <person name="Fulton L."/>
            <person name="Gaulin E."/>
            <person name="Govers F."/>
            <person name="Hughes L."/>
            <person name="Humphray S."/>
            <person name="Jiang R.H."/>
            <person name="Judelson H."/>
            <person name="Kamoun S."/>
            <person name="Kyung K."/>
            <person name="Meijer H."/>
            <person name="Minx P."/>
            <person name="Morris P."/>
            <person name="Nelson J."/>
            <person name="Phuntumart V."/>
            <person name="Qutob D."/>
            <person name="Rehmany A."/>
            <person name="Rougon-Cardoso A."/>
            <person name="Ryden P."/>
            <person name="Torto-Alalibo T."/>
            <person name="Studholme D."/>
            <person name="Wang Y."/>
            <person name="Win J."/>
            <person name="Wood J."/>
            <person name="Clifton S.W."/>
            <person name="Rogers J."/>
            <person name="Van den Ackerveken G."/>
            <person name="Jones J.D."/>
            <person name="McDowell J.M."/>
            <person name="Beynon J."/>
            <person name="Tyler B.M."/>
        </authorList>
    </citation>
    <scope>NUCLEOTIDE SEQUENCE [LARGE SCALE GENOMIC DNA]</scope>
    <source>
        <strain evidence="2">Emoy2</strain>
    </source>
</reference>
<dbReference type="EMBL" id="JH598152">
    <property type="status" value="NOT_ANNOTATED_CDS"/>
    <property type="molecule type" value="Genomic_DNA"/>
</dbReference>
<dbReference type="InParanoid" id="M4BD88"/>
<organism evidence="1 2">
    <name type="scientific">Hyaloperonospora arabidopsidis (strain Emoy2)</name>
    <name type="common">Downy mildew agent</name>
    <name type="synonym">Peronospora arabidopsidis</name>
    <dbReference type="NCBI Taxonomy" id="559515"/>
    <lineage>
        <taxon>Eukaryota</taxon>
        <taxon>Sar</taxon>
        <taxon>Stramenopiles</taxon>
        <taxon>Oomycota</taxon>
        <taxon>Peronosporomycetes</taxon>
        <taxon>Peronosporales</taxon>
        <taxon>Peronosporaceae</taxon>
        <taxon>Hyaloperonospora</taxon>
    </lineage>
</organism>
<dbReference type="AlphaFoldDB" id="M4BD88"/>
<protein>
    <submittedName>
        <fullName evidence="1">Uncharacterized protein</fullName>
    </submittedName>
</protein>
<evidence type="ECO:0000313" key="1">
    <source>
        <dbReference type="EnsemblProtists" id="HpaP804255"/>
    </source>
</evidence>
<reference evidence="1" key="2">
    <citation type="submission" date="2015-06" db="UniProtKB">
        <authorList>
            <consortium name="EnsemblProtists"/>
        </authorList>
    </citation>
    <scope>IDENTIFICATION</scope>
    <source>
        <strain evidence="1">Emoy2</strain>
    </source>
</reference>
<evidence type="ECO:0000313" key="2">
    <source>
        <dbReference type="Proteomes" id="UP000011713"/>
    </source>
</evidence>
<accession>M4BD88</accession>
<sequence length="151" mass="16902">MPTANKSDLSGAGGNFEMHRIQNELQKSFAQVRSSCGTHLRAFGSRIKKLVLEVLEVYKRWILCVEARRFMYVSSVCSRGVSMHLSNAKRSSTKADRVALAYCTGLIHTLTASCSFFSVCCCIVFCNLIQFSELDYLYQMASSRACSPILF</sequence>
<name>M4BD88_HYAAE</name>